<feature type="compositionally biased region" description="Low complexity" evidence="1">
    <location>
        <begin position="88"/>
        <end position="101"/>
    </location>
</feature>
<dbReference type="EMBL" id="FMJC01000002">
    <property type="protein sequence ID" value="SCM73409.1"/>
    <property type="molecule type" value="Genomic_DNA"/>
</dbReference>
<name>A0A212L7V3_9BACT</name>
<proteinExistence type="predicted"/>
<gene>
    <name evidence="2" type="ORF">KL86DES1_21282</name>
</gene>
<feature type="region of interest" description="Disordered" evidence="1">
    <location>
        <begin position="41"/>
        <end position="133"/>
    </location>
</feature>
<accession>A0A212L7V3</accession>
<feature type="compositionally biased region" description="Polar residues" evidence="1">
    <location>
        <begin position="41"/>
        <end position="58"/>
    </location>
</feature>
<organism evidence="2">
    <name type="scientific">uncultured Desulfovibrio sp</name>
    <dbReference type="NCBI Taxonomy" id="167968"/>
    <lineage>
        <taxon>Bacteria</taxon>
        <taxon>Pseudomonadati</taxon>
        <taxon>Thermodesulfobacteriota</taxon>
        <taxon>Desulfovibrionia</taxon>
        <taxon>Desulfovibrionales</taxon>
        <taxon>Desulfovibrionaceae</taxon>
        <taxon>Desulfovibrio</taxon>
        <taxon>environmental samples</taxon>
    </lineage>
</organism>
<evidence type="ECO:0000256" key="1">
    <source>
        <dbReference type="SAM" id="MobiDB-lite"/>
    </source>
</evidence>
<sequence length="133" mass="14147">MLTRRADGTNLIKVKPLRSQGTKTASKMTGPVFMLPETQTIQTPSSQCPFTSNETPYNQPDAFFPASHSTRRRALALHGAEGDRRAQRGSSRSGSRAALAGVTLWKASGGRPGGVQRGPRRGTCNAPHGSSSL</sequence>
<evidence type="ECO:0000313" key="2">
    <source>
        <dbReference type="EMBL" id="SCM73409.1"/>
    </source>
</evidence>
<dbReference type="AlphaFoldDB" id="A0A212L7V3"/>
<reference evidence="2" key="1">
    <citation type="submission" date="2016-08" db="EMBL/GenBank/DDBJ databases">
        <authorList>
            <person name="Seilhamer J.J."/>
        </authorList>
    </citation>
    <scope>NUCLEOTIDE SEQUENCE</scope>
    <source>
        <strain evidence="2">86-1</strain>
    </source>
</reference>
<protein>
    <submittedName>
        <fullName evidence="2">Uncharacterized protein</fullName>
    </submittedName>
</protein>